<dbReference type="Gene3D" id="1.10.540.10">
    <property type="entry name" value="Acyl-CoA dehydrogenase/oxidase, N-terminal domain"/>
    <property type="match status" value="1"/>
</dbReference>
<proteinExistence type="inferred from homology"/>
<evidence type="ECO:0000256" key="6">
    <source>
        <dbReference type="RuleBase" id="RU362125"/>
    </source>
</evidence>
<dbReference type="SUPFAM" id="SSF47203">
    <property type="entry name" value="Acyl-CoA dehydrogenase C-terminal domain-like"/>
    <property type="match status" value="1"/>
</dbReference>
<accession>A0A0R2PT76</accession>
<reference evidence="11" key="1">
    <citation type="submission" date="2015-10" db="EMBL/GenBank/DDBJ databases">
        <title>Metagenome-Assembled Genomes uncover a global brackish microbiome.</title>
        <authorList>
            <person name="Hugerth L.W."/>
            <person name="Larsson J."/>
            <person name="Alneberg J."/>
            <person name="Lindh M.V."/>
            <person name="Legrand C."/>
            <person name="Pinhassi J."/>
            <person name="Andersson A."/>
        </authorList>
    </citation>
    <scope>NUCLEOTIDE SEQUENCE [LARGE SCALE GENOMIC DNA]</scope>
</reference>
<protein>
    <submittedName>
        <fullName evidence="10">Acyl-CoA dehydrogenase</fullName>
    </submittedName>
</protein>
<dbReference type="Gene3D" id="2.40.110.10">
    <property type="entry name" value="Butyryl-CoA Dehydrogenase, subunit A, domain 2"/>
    <property type="match status" value="1"/>
</dbReference>
<dbReference type="Pfam" id="PF00441">
    <property type="entry name" value="Acyl-CoA_dh_1"/>
    <property type="match status" value="1"/>
</dbReference>
<sequence>MNQFNEPEHITILRNTLRQFIDKEMSRDKVNQWDKDDYFPRDVFDKLCALGVTSMTVPEEYGGSGKDMMATIAIIEELATRSLGMASGFIFCACYAGLNIAEAGSEEQKNELLPKVAQGKILFSYGISEPDVGADVASVRTKAVIDGDEVVINGTKRWCSGANVTDYIYTIVRTGPETDRYRNLSLILIPPKSKGITIEPQQTLGQKGVGGTCDVTFEDVRVPLKNIVGGEEGWNNGWSKIVSTGLDVEKIEVSALALGIARAAVEDAWQYSQERIQFGKPICHNQAVRHQLAEVKTKLEACRLMTYQGAWLADQDVIATVEMSMSKLFVTETALEIVLTCQQILGAYGYVRDFDMERYVRDMLAMPMIGGSSSIQKNNIANRLNLPK</sequence>
<dbReference type="AlphaFoldDB" id="A0A0R2PT76"/>
<feature type="domain" description="Acyl-CoA dehydrogenase/oxidase C-terminal" evidence="7">
    <location>
        <begin position="235"/>
        <end position="384"/>
    </location>
</feature>
<dbReference type="FunFam" id="1.20.140.10:FF:000001">
    <property type="entry name" value="Acyl-CoA dehydrogenase"/>
    <property type="match status" value="1"/>
</dbReference>
<dbReference type="InterPro" id="IPR037069">
    <property type="entry name" value="AcylCoA_DH/ox_N_sf"/>
</dbReference>
<dbReference type="Gene3D" id="1.20.140.10">
    <property type="entry name" value="Butyryl-CoA Dehydrogenase, subunit A, domain 3"/>
    <property type="match status" value="1"/>
</dbReference>
<comment type="cofactor">
    <cofactor evidence="1 6">
        <name>FAD</name>
        <dbReference type="ChEBI" id="CHEBI:57692"/>
    </cofactor>
</comment>
<evidence type="ECO:0000256" key="3">
    <source>
        <dbReference type="ARBA" id="ARBA00022630"/>
    </source>
</evidence>
<evidence type="ECO:0000313" key="11">
    <source>
        <dbReference type="Proteomes" id="UP000050874"/>
    </source>
</evidence>
<dbReference type="EMBL" id="LIAV01000179">
    <property type="protein sequence ID" value="KRO40114.1"/>
    <property type="molecule type" value="Genomic_DNA"/>
</dbReference>
<dbReference type="InterPro" id="IPR006091">
    <property type="entry name" value="Acyl-CoA_Oxase/DH_mid-dom"/>
</dbReference>
<dbReference type="GO" id="GO:0050660">
    <property type="term" value="F:flavin adenine dinucleotide binding"/>
    <property type="evidence" value="ECO:0007669"/>
    <property type="project" value="InterPro"/>
</dbReference>
<keyword evidence="4 6" id="KW-0274">FAD</keyword>
<evidence type="ECO:0000256" key="4">
    <source>
        <dbReference type="ARBA" id="ARBA00022827"/>
    </source>
</evidence>
<dbReference type="Proteomes" id="UP000050874">
    <property type="component" value="Unassembled WGS sequence"/>
</dbReference>
<dbReference type="PANTHER" id="PTHR43884">
    <property type="entry name" value="ACYL-COA DEHYDROGENASE"/>
    <property type="match status" value="1"/>
</dbReference>
<feature type="domain" description="Acyl-CoA oxidase/dehydrogenase middle" evidence="8">
    <location>
        <begin position="125"/>
        <end position="220"/>
    </location>
</feature>
<evidence type="ECO:0000259" key="9">
    <source>
        <dbReference type="Pfam" id="PF02771"/>
    </source>
</evidence>
<evidence type="ECO:0000259" key="7">
    <source>
        <dbReference type="Pfam" id="PF00441"/>
    </source>
</evidence>
<evidence type="ECO:0000313" key="10">
    <source>
        <dbReference type="EMBL" id="KRO40114.1"/>
    </source>
</evidence>
<name>A0A0R2PT76_9GAMM</name>
<gene>
    <name evidence="10" type="ORF">ABR63_06220</name>
</gene>
<dbReference type="InterPro" id="IPR013786">
    <property type="entry name" value="AcylCoA_DH/ox_N"/>
</dbReference>
<evidence type="ECO:0000259" key="8">
    <source>
        <dbReference type="Pfam" id="PF02770"/>
    </source>
</evidence>
<dbReference type="Pfam" id="PF02770">
    <property type="entry name" value="Acyl-CoA_dh_M"/>
    <property type="match status" value="1"/>
</dbReference>
<dbReference type="InterPro" id="IPR046373">
    <property type="entry name" value="Acyl-CoA_Oxase/DH_mid-dom_sf"/>
</dbReference>
<evidence type="ECO:0000256" key="1">
    <source>
        <dbReference type="ARBA" id="ARBA00001974"/>
    </source>
</evidence>
<dbReference type="InterPro" id="IPR036250">
    <property type="entry name" value="AcylCo_DH-like_C"/>
</dbReference>
<dbReference type="PANTHER" id="PTHR43884:SF12">
    <property type="entry name" value="ISOVALERYL-COA DEHYDROGENASE, MITOCHONDRIAL-RELATED"/>
    <property type="match status" value="1"/>
</dbReference>
<organism evidence="10 11">
    <name type="scientific">SAR86 cluster bacterium BACL1 MAG-120920-bin57</name>
    <dbReference type="NCBI Taxonomy" id="1655571"/>
    <lineage>
        <taxon>Bacteria</taxon>
        <taxon>Pseudomonadati</taxon>
        <taxon>Pseudomonadota</taxon>
        <taxon>Gammaproteobacteria</taxon>
        <taxon>SAR86 cluster</taxon>
    </lineage>
</organism>
<evidence type="ECO:0000256" key="5">
    <source>
        <dbReference type="ARBA" id="ARBA00023002"/>
    </source>
</evidence>
<dbReference type="GO" id="GO:0003995">
    <property type="term" value="F:acyl-CoA dehydrogenase activity"/>
    <property type="evidence" value="ECO:0007669"/>
    <property type="project" value="TreeGrafter"/>
</dbReference>
<feature type="domain" description="Acyl-CoA dehydrogenase/oxidase N-terminal" evidence="9">
    <location>
        <begin position="11"/>
        <end position="120"/>
    </location>
</feature>
<dbReference type="PIRSF" id="PIRSF016578">
    <property type="entry name" value="HsaA"/>
    <property type="match status" value="1"/>
</dbReference>
<dbReference type="Pfam" id="PF02771">
    <property type="entry name" value="Acyl-CoA_dh_N"/>
    <property type="match status" value="1"/>
</dbReference>
<dbReference type="SUPFAM" id="SSF56645">
    <property type="entry name" value="Acyl-CoA dehydrogenase NM domain-like"/>
    <property type="match status" value="1"/>
</dbReference>
<evidence type="ECO:0000256" key="2">
    <source>
        <dbReference type="ARBA" id="ARBA00009347"/>
    </source>
</evidence>
<dbReference type="InterPro" id="IPR009100">
    <property type="entry name" value="AcylCoA_DH/oxidase_NM_dom_sf"/>
</dbReference>
<dbReference type="InterPro" id="IPR009075">
    <property type="entry name" value="AcylCo_DH/oxidase_C"/>
</dbReference>
<comment type="similarity">
    <text evidence="2 6">Belongs to the acyl-CoA dehydrogenase family.</text>
</comment>
<keyword evidence="3 6" id="KW-0285">Flavoprotein</keyword>
<comment type="caution">
    <text evidence="10">The sequence shown here is derived from an EMBL/GenBank/DDBJ whole genome shotgun (WGS) entry which is preliminary data.</text>
</comment>
<keyword evidence="5 6" id="KW-0560">Oxidoreductase</keyword>